<dbReference type="Pfam" id="PF13510">
    <property type="entry name" value="Fer2_4"/>
    <property type="match status" value="1"/>
</dbReference>
<dbReference type="EC" id="1.5.3.24" evidence="3"/>
<comment type="similarity">
    <text evidence="1 3">Belongs to the GcvT family.</text>
</comment>
<dbReference type="InterPro" id="IPR042204">
    <property type="entry name" value="2Fe-2S-bd_N"/>
</dbReference>
<organism evidence="8 9">
    <name type="scientific">Saccharopolyspora rosea</name>
    <dbReference type="NCBI Taxonomy" id="524884"/>
    <lineage>
        <taxon>Bacteria</taxon>
        <taxon>Bacillati</taxon>
        <taxon>Actinomycetota</taxon>
        <taxon>Actinomycetes</taxon>
        <taxon>Pseudonocardiales</taxon>
        <taxon>Pseudonocardiaceae</taxon>
        <taxon>Saccharopolyspora</taxon>
    </lineage>
</organism>
<feature type="domain" description="SoxA A3" evidence="7">
    <location>
        <begin position="465"/>
        <end position="548"/>
    </location>
</feature>
<dbReference type="PANTHER" id="PTHR43757:SF2">
    <property type="entry name" value="AMINOMETHYLTRANSFERASE, MITOCHONDRIAL"/>
    <property type="match status" value="1"/>
</dbReference>
<proteinExistence type="inferred from homology"/>
<dbReference type="Gene3D" id="3.50.50.60">
    <property type="entry name" value="FAD/NAD(P)-binding domain"/>
    <property type="match status" value="1"/>
</dbReference>
<dbReference type="Gene3D" id="3.30.1360.120">
    <property type="entry name" value="Probable tRNA modification gtpase trme, domain 1"/>
    <property type="match status" value="1"/>
</dbReference>
<reference evidence="9" key="1">
    <citation type="journal article" date="2019" name="Int. J. Syst. Evol. Microbiol.">
        <title>The Global Catalogue of Microorganisms (GCM) 10K type strain sequencing project: providing services to taxonomists for standard genome sequencing and annotation.</title>
        <authorList>
            <consortium name="The Broad Institute Genomics Platform"/>
            <consortium name="The Broad Institute Genome Sequencing Center for Infectious Disease"/>
            <person name="Wu L."/>
            <person name="Ma J."/>
        </authorList>
    </citation>
    <scope>NUCLEOTIDE SEQUENCE [LARGE SCALE GENOMIC DNA]</scope>
    <source>
        <strain evidence="9">CCUG 56401</strain>
    </source>
</reference>
<keyword evidence="3" id="KW-0963">Cytoplasm</keyword>
<dbReference type="InterPro" id="IPR027266">
    <property type="entry name" value="TrmE/GcvT-like"/>
</dbReference>
<dbReference type="InterPro" id="IPR013977">
    <property type="entry name" value="GcvT_C"/>
</dbReference>
<name>A0ABW3FY21_9PSEU</name>
<dbReference type="PRINTS" id="PR00469">
    <property type="entry name" value="PNDRDTASEII"/>
</dbReference>
<evidence type="ECO:0000256" key="1">
    <source>
        <dbReference type="ARBA" id="ARBA00008609"/>
    </source>
</evidence>
<dbReference type="SUPFAM" id="SSF51905">
    <property type="entry name" value="FAD/NAD(P)-binding domain"/>
    <property type="match status" value="1"/>
</dbReference>
<protein>
    <recommendedName>
        <fullName evidence="3">Sarcosine oxidase subunit alpha</fullName>
        <ecNumber evidence="3">1.5.3.24</ecNumber>
    </recommendedName>
</protein>
<dbReference type="NCBIfam" id="TIGR01372">
    <property type="entry name" value="soxA"/>
    <property type="match status" value="1"/>
</dbReference>
<comment type="subcellular location">
    <subcellularLocation>
        <location evidence="3">Cytoplasm</location>
    </subcellularLocation>
</comment>
<evidence type="ECO:0000259" key="4">
    <source>
        <dbReference type="Pfam" id="PF01571"/>
    </source>
</evidence>
<dbReference type="SUPFAM" id="SSF103025">
    <property type="entry name" value="Folate-binding domain"/>
    <property type="match status" value="1"/>
</dbReference>
<dbReference type="Pfam" id="PF07992">
    <property type="entry name" value="Pyr_redox_2"/>
    <property type="match status" value="1"/>
</dbReference>
<keyword evidence="2 3" id="KW-0560">Oxidoreductase</keyword>
<dbReference type="Proteomes" id="UP001597018">
    <property type="component" value="Unassembled WGS sequence"/>
</dbReference>
<dbReference type="Pfam" id="PF01571">
    <property type="entry name" value="GCV_T"/>
    <property type="match status" value="1"/>
</dbReference>
<feature type="domain" description="Aminomethyltransferase C-terminal" evidence="6">
    <location>
        <begin position="853"/>
        <end position="939"/>
    </location>
</feature>
<dbReference type="RefSeq" id="WP_263253657.1">
    <property type="nucleotide sequence ID" value="NZ_BAABLT010000027.1"/>
</dbReference>
<evidence type="ECO:0000256" key="2">
    <source>
        <dbReference type="ARBA" id="ARBA00023002"/>
    </source>
</evidence>
<accession>A0ABW3FY21</accession>
<gene>
    <name evidence="8" type="ORF">ACFQ16_23835</name>
</gene>
<evidence type="ECO:0000256" key="3">
    <source>
        <dbReference type="PIRNR" id="PIRNR037980"/>
    </source>
</evidence>
<dbReference type="InterPro" id="IPR036188">
    <property type="entry name" value="FAD/NAD-bd_sf"/>
</dbReference>
<evidence type="ECO:0000259" key="5">
    <source>
        <dbReference type="Pfam" id="PF07992"/>
    </source>
</evidence>
<keyword evidence="9" id="KW-1185">Reference proteome</keyword>
<comment type="caution">
    <text evidence="8">The sequence shown here is derived from an EMBL/GenBank/DDBJ whole genome shotgun (WGS) entry which is preliminary data.</text>
</comment>
<dbReference type="InterPro" id="IPR041117">
    <property type="entry name" value="SoxA_A3"/>
</dbReference>
<dbReference type="Gene3D" id="3.10.20.440">
    <property type="entry name" value="2Fe-2S iron-sulphur cluster binding domain, sarcosine oxidase, alpha subunit, N-terminal domain"/>
    <property type="match status" value="1"/>
</dbReference>
<comment type="catalytic activity">
    <reaction evidence="3">
        <text>sarcosine + (6S)-5,6,7,8-tetrahydrofolate + O2 = (6R)-5,10-methylene-5,6,7,8-tetrahydrofolate + glycine + H2O2</text>
        <dbReference type="Rhea" id="RHEA:70455"/>
        <dbReference type="ChEBI" id="CHEBI:15379"/>
        <dbReference type="ChEBI" id="CHEBI:15636"/>
        <dbReference type="ChEBI" id="CHEBI:16240"/>
        <dbReference type="ChEBI" id="CHEBI:57305"/>
        <dbReference type="ChEBI" id="CHEBI:57433"/>
        <dbReference type="ChEBI" id="CHEBI:57453"/>
        <dbReference type="EC" id="1.5.3.24"/>
    </reaction>
</comment>
<sequence>MTNEFRLAAGGRIDRGRPLRFRFDGRDYTGYAGDTLASALLANGVHQVATSIKHGRPRGIMAAGVEEPNALVQIEKPFPEPMLTATTVPLTDGLEATGLPGQGRLATEDDPARYDTMHAHCDVLVVGAGPAGLAAALSAARSGARVIIADADAEFGGSLLGTGEQLDDAPATDWVQRAVAELAAFPEVRQLPRTTVFGHYDDNYLVAVENRGDDEASRQRIWRIRAREVVLATGSHERPLVFAGNDRPGTMLAGSARTYLHRYGVVPGTRAVVFTTNDSAYAAAIDLHDAGVAISAIIDVREVVSTYWASRCLQRGIVVHAGSAVVSTSGTDRISRVHMARWESDGDRVTDVQHVLSCDLLLVSGGWNPAVHLHSQARGTLRFAEDIGAFVPDQHARSVRSAGAAGGFFDTADCLRTGAEAGGDAALAAGFDATTGSLPRARKAPVLAGRNVWLVPSPSDSAGNNQYVDLARDATVADVRKALGAGMDSVEHVKRYTTIGTAHDQGKTSGILSTGIITEALGRDIADVGTTTFRAPYTPVTFAALAGRDRGDLYDPVRVTAMHDWHVEQRAPFENVGQWKRPWYYPQYGEDMEAAVLRECHAVREGVGIQDVSTLGKIDVQGPDAGEFLDLVYTNMMSTLKVGRIRYGLMCTADGMVFDDGTVMRTGQNRYLISTTSGNAAGVLEWLEDWLQTEWPHLRVYLTSVTEQWATIALAGPRSREVLARATADIDLDNEAFPFMSWRDGTVAGRRARVCRISFSGELAFEINVPRWHGREVWDALIDAGASLAITPYGTETMHVLRAEKGFPIVGQDTDGTVTPHDLGMSWAVSKKKADFLGKRSFSRADTARTDRKQLVGLLPADEDLVLAEGAQLVEHSELPEPPVPMLGHVTSSYRSAALGRGFALALVKGGRDRIGDTIYSTAGDGLAAVTITEPVFYDKEGARRDG</sequence>
<dbReference type="Pfam" id="PF08669">
    <property type="entry name" value="GCV_T_C"/>
    <property type="match status" value="1"/>
</dbReference>
<dbReference type="PRINTS" id="PR00368">
    <property type="entry name" value="FADPNR"/>
</dbReference>
<dbReference type="InterPro" id="IPR006222">
    <property type="entry name" value="GCVT_N"/>
</dbReference>
<dbReference type="EMBL" id="JBHTIW010000025">
    <property type="protein sequence ID" value="MFD0922789.1"/>
    <property type="molecule type" value="Genomic_DNA"/>
</dbReference>
<keyword evidence="3" id="KW-0547">Nucleotide-binding</keyword>
<evidence type="ECO:0000313" key="8">
    <source>
        <dbReference type="EMBL" id="MFD0922789.1"/>
    </source>
</evidence>
<dbReference type="InterPro" id="IPR028896">
    <property type="entry name" value="GcvT/YgfZ/DmdA"/>
</dbReference>
<evidence type="ECO:0000259" key="6">
    <source>
        <dbReference type="Pfam" id="PF08669"/>
    </source>
</evidence>
<dbReference type="InterPro" id="IPR023753">
    <property type="entry name" value="FAD/NAD-binding_dom"/>
</dbReference>
<dbReference type="Pfam" id="PF17806">
    <property type="entry name" value="SO_alpha_A3"/>
    <property type="match status" value="1"/>
</dbReference>
<evidence type="ECO:0000259" key="7">
    <source>
        <dbReference type="Pfam" id="PF17806"/>
    </source>
</evidence>
<dbReference type="InterPro" id="IPR029043">
    <property type="entry name" value="GcvT/YgfZ_C"/>
</dbReference>
<dbReference type="InterPro" id="IPR006277">
    <property type="entry name" value="Sarcosine_oxidase_asu"/>
</dbReference>
<dbReference type="PANTHER" id="PTHR43757">
    <property type="entry name" value="AMINOMETHYLTRANSFERASE"/>
    <property type="match status" value="1"/>
</dbReference>
<dbReference type="SUPFAM" id="SSF101790">
    <property type="entry name" value="Aminomethyltransferase beta-barrel domain"/>
    <property type="match status" value="1"/>
</dbReference>
<feature type="domain" description="GCVT N-terminal" evidence="4">
    <location>
        <begin position="562"/>
        <end position="833"/>
    </location>
</feature>
<comment type="cofactor">
    <cofactor evidence="3">
        <name>NAD(+)</name>
        <dbReference type="ChEBI" id="CHEBI:57540"/>
    </cofactor>
    <text evidence="3">Binds 1 NAD(+) per subunit.</text>
</comment>
<feature type="domain" description="FAD/NAD(P)-binding" evidence="5">
    <location>
        <begin position="122"/>
        <end position="376"/>
    </location>
</feature>
<dbReference type="PIRSF" id="PIRSF037980">
    <property type="entry name" value="SoxA"/>
    <property type="match status" value="1"/>
</dbReference>
<keyword evidence="3" id="KW-0520">NAD</keyword>
<evidence type="ECO:0000313" key="9">
    <source>
        <dbReference type="Proteomes" id="UP001597018"/>
    </source>
</evidence>